<gene>
    <name evidence="1" type="ORF">HAX54_032131</name>
</gene>
<sequence>MSLDPTKLPDPLMPSYTFTVYHRDVFEKSKFEDYDSLLESRLARCHARANYLASLLHKSQNGARGGEMRELVPKSTDTYYAKGSCLDVAKIKPVISVLPLRGLLALDAIYLMDIRYHRNLGGT</sequence>
<name>A0ABS8SCN6_DATST</name>
<accession>A0ABS8SCN6</accession>
<dbReference type="EMBL" id="JACEIK010000409">
    <property type="protein sequence ID" value="MCD7456544.1"/>
    <property type="molecule type" value="Genomic_DNA"/>
</dbReference>
<reference evidence="1 2" key="1">
    <citation type="journal article" date="2021" name="BMC Genomics">
        <title>Datura genome reveals duplications of psychoactive alkaloid biosynthetic genes and high mutation rate following tissue culture.</title>
        <authorList>
            <person name="Rajewski A."/>
            <person name="Carter-House D."/>
            <person name="Stajich J."/>
            <person name="Litt A."/>
        </authorList>
    </citation>
    <scope>NUCLEOTIDE SEQUENCE [LARGE SCALE GENOMIC DNA]</scope>
    <source>
        <strain evidence="1">AR-01</strain>
    </source>
</reference>
<comment type="caution">
    <text evidence="1">The sequence shown here is derived from an EMBL/GenBank/DDBJ whole genome shotgun (WGS) entry which is preliminary data.</text>
</comment>
<organism evidence="1 2">
    <name type="scientific">Datura stramonium</name>
    <name type="common">Jimsonweed</name>
    <name type="synonym">Common thornapple</name>
    <dbReference type="NCBI Taxonomy" id="4076"/>
    <lineage>
        <taxon>Eukaryota</taxon>
        <taxon>Viridiplantae</taxon>
        <taxon>Streptophyta</taxon>
        <taxon>Embryophyta</taxon>
        <taxon>Tracheophyta</taxon>
        <taxon>Spermatophyta</taxon>
        <taxon>Magnoliopsida</taxon>
        <taxon>eudicotyledons</taxon>
        <taxon>Gunneridae</taxon>
        <taxon>Pentapetalae</taxon>
        <taxon>asterids</taxon>
        <taxon>lamiids</taxon>
        <taxon>Solanales</taxon>
        <taxon>Solanaceae</taxon>
        <taxon>Solanoideae</taxon>
        <taxon>Datureae</taxon>
        <taxon>Datura</taxon>
    </lineage>
</organism>
<protein>
    <submittedName>
        <fullName evidence="1">Uncharacterized protein</fullName>
    </submittedName>
</protein>
<evidence type="ECO:0000313" key="2">
    <source>
        <dbReference type="Proteomes" id="UP000823775"/>
    </source>
</evidence>
<dbReference type="Proteomes" id="UP000823775">
    <property type="component" value="Unassembled WGS sequence"/>
</dbReference>
<keyword evidence="2" id="KW-1185">Reference proteome</keyword>
<proteinExistence type="predicted"/>
<evidence type="ECO:0000313" key="1">
    <source>
        <dbReference type="EMBL" id="MCD7456544.1"/>
    </source>
</evidence>